<evidence type="ECO:0000313" key="2">
    <source>
        <dbReference type="Proteomes" id="UP000183376"/>
    </source>
</evidence>
<reference evidence="1 2" key="1">
    <citation type="submission" date="2016-10" db="EMBL/GenBank/DDBJ databases">
        <authorList>
            <person name="de Groot N.N."/>
        </authorList>
    </citation>
    <scope>NUCLEOTIDE SEQUENCE [LARGE SCALE GENOMIC DNA]</scope>
    <source>
        <strain evidence="1 2">DSM 44149</strain>
    </source>
</reference>
<dbReference type="Proteomes" id="UP000183376">
    <property type="component" value="Chromosome I"/>
</dbReference>
<dbReference type="STRING" id="211114.SAMN04489726_1920"/>
<dbReference type="AlphaFoldDB" id="A0A1G9TPN9"/>
<accession>A0A1G9TPN9</accession>
<keyword evidence="2" id="KW-1185">Reference proteome</keyword>
<protein>
    <submittedName>
        <fullName evidence="1">Uncharacterized protein</fullName>
    </submittedName>
</protein>
<name>A0A1G9TPN9_ALLAB</name>
<organism evidence="1 2">
    <name type="scientific">Allokutzneria albata</name>
    <name type="common">Kibdelosporangium albatum</name>
    <dbReference type="NCBI Taxonomy" id="211114"/>
    <lineage>
        <taxon>Bacteria</taxon>
        <taxon>Bacillati</taxon>
        <taxon>Actinomycetota</taxon>
        <taxon>Actinomycetes</taxon>
        <taxon>Pseudonocardiales</taxon>
        <taxon>Pseudonocardiaceae</taxon>
        <taxon>Allokutzneria</taxon>
    </lineage>
</organism>
<evidence type="ECO:0000313" key="1">
    <source>
        <dbReference type="EMBL" id="SDM49717.1"/>
    </source>
</evidence>
<dbReference type="RefSeq" id="WP_030431602.1">
    <property type="nucleotide sequence ID" value="NZ_JOEF01000020.1"/>
</dbReference>
<sequence>MGVPSLIGALLAIVPLFAQGESLLKRPDDGRCLGRLDGSPHYTACADAVRIVASSVGVERFAIRLSTEDTCIGAFGEDVLFVGCDRAAVFALEPAKTSTFRLRIADSGKCLGEVAGAPRYTDCGWAPVFMTVSA</sequence>
<gene>
    <name evidence="1" type="ORF">SAMN04489726_1920</name>
</gene>
<proteinExistence type="predicted"/>
<dbReference type="EMBL" id="LT629701">
    <property type="protein sequence ID" value="SDM49717.1"/>
    <property type="molecule type" value="Genomic_DNA"/>
</dbReference>